<gene>
    <name evidence="2" type="ORF">PENTCL1PPCAC_20821</name>
</gene>
<feature type="non-terminal residue" evidence="2">
    <location>
        <position position="116"/>
    </location>
</feature>
<evidence type="ECO:0000313" key="2">
    <source>
        <dbReference type="EMBL" id="GMS98646.1"/>
    </source>
</evidence>
<evidence type="ECO:0000313" key="3">
    <source>
        <dbReference type="Proteomes" id="UP001432027"/>
    </source>
</evidence>
<dbReference type="InterPro" id="IPR036734">
    <property type="entry name" value="Neur_chan_lig-bd_sf"/>
</dbReference>
<dbReference type="Proteomes" id="UP001432027">
    <property type="component" value="Unassembled WGS sequence"/>
</dbReference>
<keyword evidence="1" id="KW-0732">Signal</keyword>
<proteinExistence type="predicted"/>
<reference evidence="2" key="1">
    <citation type="submission" date="2023-10" db="EMBL/GenBank/DDBJ databases">
        <title>Genome assembly of Pristionchus species.</title>
        <authorList>
            <person name="Yoshida K."/>
            <person name="Sommer R.J."/>
        </authorList>
    </citation>
    <scope>NUCLEOTIDE SEQUENCE</scope>
    <source>
        <strain evidence="2">RS0144</strain>
    </source>
</reference>
<feature type="chain" id="PRO_5043383356" evidence="1">
    <location>
        <begin position="20"/>
        <end position="116"/>
    </location>
</feature>
<organism evidence="2 3">
    <name type="scientific">Pristionchus entomophagus</name>
    <dbReference type="NCBI Taxonomy" id="358040"/>
    <lineage>
        <taxon>Eukaryota</taxon>
        <taxon>Metazoa</taxon>
        <taxon>Ecdysozoa</taxon>
        <taxon>Nematoda</taxon>
        <taxon>Chromadorea</taxon>
        <taxon>Rhabditida</taxon>
        <taxon>Rhabditina</taxon>
        <taxon>Diplogasteromorpha</taxon>
        <taxon>Diplogasteroidea</taxon>
        <taxon>Neodiplogasteridae</taxon>
        <taxon>Pristionchus</taxon>
    </lineage>
</organism>
<dbReference type="EMBL" id="BTSX01000005">
    <property type="protein sequence ID" value="GMS98646.1"/>
    <property type="molecule type" value="Genomic_DNA"/>
</dbReference>
<feature type="non-terminal residue" evidence="2">
    <location>
        <position position="1"/>
    </location>
</feature>
<dbReference type="GO" id="GO:0005230">
    <property type="term" value="F:extracellular ligand-gated monoatomic ion channel activity"/>
    <property type="evidence" value="ECO:0007669"/>
    <property type="project" value="InterPro"/>
</dbReference>
<name>A0AAV5TWN7_9BILA</name>
<sequence length="116" mass="13242">NMRPIVACILLLMATLIGSWSVAKTRRELRKQLEKASEAVGYEYMKVEGFAVPGLLHRFKVDNVDEKSGRIEASVNLSYVFVNPFLRWDPDVVSNITQIEMDSARLHRPTIDGCYR</sequence>
<comment type="caution">
    <text evidence="2">The sequence shown here is derived from an EMBL/GenBank/DDBJ whole genome shotgun (WGS) entry which is preliminary data.</text>
</comment>
<feature type="signal peptide" evidence="1">
    <location>
        <begin position="1"/>
        <end position="19"/>
    </location>
</feature>
<evidence type="ECO:0000256" key="1">
    <source>
        <dbReference type="SAM" id="SignalP"/>
    </source>
</evidence>
<protein>
    <submittedName>
        <fullName evidence="2">Uncharacterized protein</fullName>
    </submittedName>
</protein>
<dbReference type="AlphaFoldDB" id="A0AAV5TWN7"/>
<accession>A0AAV5TWN7</accession>
<dbReference type="Gene3D" id="2.70.170.10">
    <property type="entry name" value="Neurotransmitter-gated ion-channel ligand-binding domain"/>
    <property type="match status" value="1"/>
</dbReference>
<dbReference type="GO" id="GO:0016020">
    <property type="term" value="C:membrane"/>
    <property type="evidence" value="ECO:0007669"/>
    <property type="project" value="InterPro"/>
</dbReference>
<keyword evidence="3" id="KW-1185">Reference proteome</keyword>